<evidence type="ECO:0000256" key="5">
    <source>
        <dbReference type="ARBA" id="ARBA00022856"/>
    </source>
</evidence>
<evidence type="ECO:0000259" key="11">
    <source>
        <dbReference type="Pfam" id="PF13847"/>
    </source>
</evidence>
<feature type="transmembrane region" description="Helical" evidence="10">
    <location>
        <begin position="687"/>
        <end position="705"/>
    </location>
</feature>
<reference evidence="12" key="1">
    <citation type="submission" date="2020-04" db="EMBL/GenBank/DDBJ databases">
        <title>Draft genome resource of the tomato pathogen Pseudocercospora fuligena.</title>
        <authorList>
            <person name="Zaccaron A."/>
        </authorList>
    </citation>
    <scope>NUCLEOTIDE SEQUENCE</scope>
    <source>
        <strain evidence="12">PF001</strain>
    </source>
</reference>
<evidence type="ECO:0000256" key="10">
    <source>
        <dbReference type="SAM" id="Phobius"/>
    </source>
</evidence>
<evidence type="ECO:0000256" key="2">
    <source>
        <dbReference type="ARBA" id="ARBA00008807"/>
    </source>
</evidence>
<dbReference type="InterPro" id="IPR025714">
    <property type="entry name" value="Methyltranfer_dom"/>
</dbReference>
<dbReference type="SUPFAM" id="SSF53335">
    <property type="entry name" value="S-adenosyl-L-methionine-dependent methyltransferases"/>
    <property type="match status" value="1"/>
</dbReference>
<feature type="transmembrane region" description="Helical" evidence="10">
    <location>
        <begin position="212"/>
        <end position="232"/>
    </location>
</feature>
<comment type="subcellular location">
    <subcellularLocation>
        <location evidence="1">Membrane</location>
        <topology evidence="1">Multi-pass membrane protein</topology>
    </subcellularLocation>
</comment>
<keyword evidence="6" id="KW-0653">Protein transport</keyword>
<evidence type="ECO:0000313" key="13">
    <source>
        <dbReference type="Proteomes" id="UP000660729"/>
    </source>
</evidence>
<evidence type="ECO:0000256" key="8">
    <source>
        <dbReference type="ARBA" id="ARBA00023136"/>
    </source>
</evidence>
<dbReference type="GO" id="GO:0015031">
    <property type="term" value="P:protein transport"/>
    <property type="evidence" value="ECO:0007669"/>
    <property type="project" value="UniProtKB-KW"/>
</dbReference>
<protein>
    <submittedName>
        <fullName evidence="12">Oligopeptide transporter 3</fullName>
    </submittedName>
</protein>
<evidence type="ECO:0000313" key="12">
    <source>
        <dbReference type="EMBL" id="KAF7188197.1"/>
    </source>
</evidence>
<dbReference type="InterPro" id="IPR004813">
    <property type="entry name" value="OPT"/>
</dbReference>
<feature type="transmembrane region" description="Helical" evidence="10">
    <location>
        <begin position="112"/>
        <end position="131"/>
    </location>
</feature>
<accession>A0A8H6RCZ6</accession>
<dbReference type="InterPro" id="IPR004648">
    <property type="entry name" value="Oligpept_transpt"/>
</dbReference>
<evidence type="ECO:0000256" key="3">
    <source>
        <dbReference type="ARBA" id="ARBA00022448"/>
    </source>
</evidence>
<feature type="transmembrane region" description="Helical" evidence="10">
    <location>
        <begin position="425"/>
        <end position="446"/>
    </location>
</feature>
<keyword evidence="7 10" id="KW-1133">Transmembrane helix</keyword>
<comment type="similarity">
    <text evidence="2">Belongs to the oligopeptide OPT transporter family.</text>
</comment>
<keyword evidence="8 10" id="KW-0472">Membrane</keyword>
<evidence type="ECO:0000256" key="6">
    <source>
        <dbReference type="ARBA" id="ARBA00022927"/>
    </source>
</evidence>
<feature type="transmembrane region" description="Helical" evidence="10">
    <location>
        <begin position="508"/>
        <end position="528"/>
    </location>
</feature>
<dbReference type="GO" id="GO:0008757">
    <property type="term" value="F:S-adenosylmethionine-dependent methyltransferase activity"/>
    <property type="evidence" value="ECO:0007669"/>
    <property type="project" value="InterPro"/>
</dbReference>
<feature type="transmembrane region" description="Helical" evidence="10">
    <location>
        <begin position="726"/>
        <end position="751"/>
    </location>
</feature>
<feature type="transmembrane region" description="Helical" evidence="10">
    <location>
        <begin position="616"/>
        <end position="635"/>
    </location>
</feature>
<dbReference type="GO" id="GO:0035673">
    <property type="term" value="F:oligopeptide transmembrane transporter activity"/>
    <property type="evidence" value="ECO:0007669"/>
    <property type="project" value="InterPro"/>
</dbReference>
<proteinExistence type="inferred from homology"/>
<keyword evidence="3" id="KW-0813">Transport</keyword>
<name>A0A8H6RCZ6_9PEZI</name>
<dbReference type="Pfam" id="PF13847">
    <property type="entry name" value="Methyltransf_31"/>
    <property type="match status" value="1"/>
</dbReference>
<keyword evidence="4 10" id="KW-0812">Transmembrane</keyword>
<organism evidence="12 13">
    <name type="scientific">Pseudocercospora fuligena</name>
    <dbReference type="NCBI Taxonomy" id="685502"/>
    <lineage>
        <taxon>Eukaryota</taxon>
        <taxon>Fungi</taxon>
        <taxon>Dikarya</taxon>
        <taxon>Ascomycota</taxon>
        <taxon>Pezizomycotina</taxon>
        <taxon>Dothideomycetes</taxon>
        <taxon>Dothideomycetidae</taxon>
        <taxon>Mycosphaerellales</taxon>
        <taxon>Mycosphaerellaceae</taxon>
        <taxon>Pseudocercospora</taxon>
    </lineage>
</organism>
<feature type="transmembrane region" description="Helical" evidence="10">
    <location>
        <begin position="270"/>
        <end position="288"/>
    </location>
</feature>
<dbReference type="OrthoDB" id="411785at2759"/>
<feature type="transmembrane region" description="Helical" evidence="10">
    <location>
        <begin position="179"/>
        <end position="200"/>
    </location>
</feature>
<dbReference type="InterPro" id="IPR029063">
    <property type="entry name" value="SAM-dependent_MTases_sf"/>
</dbReference>
<sequence>MAMAGEENYSPEDVQAVAHASSVDVAQQPESTDIKSGSNVAFASLHDRKADDSASGNAKTAIEAIDIEEQEEDFANGKVHELTAPATADDVITNAIHLHDDPSLPAITFRSMFLGVGLSIFGGVLSGIYYFKPQTIVLPAVFLAVMAFLLGETMSLIIPRKGRIGRFLNPGPFNIKEHLAITIMANSASISALGIEIIAVERLYYDKRLNGAISVFLLLSSQFMGYGVAGLMRRTMVYPKVMLWPSNIPINSMLENLHLRLPEGRKPLRVFLLVFAAIFIWELFPQWIMPILTGISVFCLADRKSQVFTNIFGGAQGNEGLGLLSICLDWQYISGGYSPLYFPISSLISQGIGVCGCIILFAGVYYSNIWDATRYPFLSQLIFSDTSTAANVVQYNQTLIIGPDNRINMTAVDDLGLPAFSASNVLNLLLTNMCIAAALVHLFLWCRDEVKVAFSFLDPRKLYHSIRNLPVTARRAFTPGARGDDEEWKDHYDPHYAFMRSYKKCPDWWYGIVLILSLVVGLIVIYQADSTLPWWGFFIASLVGYVLIVLLGSMQGITGVPFTIQSIVQMIGGYIQPGNPVANMYFSLYGYNALLQGKLLAQDLKLAQYGHLAPRVTFFVQMLGTLIGVVFNYIMANSIVTNQFEILLSVEGTNIWSGNQAQQINAQAVTFGGLPHQLFSVGARYEWVPLSMFFGFLAPIPFWLAHRKWPKLGLNYVNTPVILFYLCYLNVGINSSLMMFFIVGFTSQWFIRKRYPNLFVRYNYLVSAALDGGTSVMVFILSFAVLGAAGAAVAFPMGADEEGKALATPEFWNTRYEKSDGSNPTHEWFRSFDALKLFFEKRLLASKPANTNPRILHLGSGDSTIPFDLSSLNYKSQFCVDFSQVVIDLMKTRTPADSGIEWKWADVRNMPEIPSSSIDVAFDKGTLDAMIHGSPWSPPDDVLENSGRYLGEVHRVLKDDGVLLYVTYRQPHFMKPLLNPDGKWEMEMEVLGGGESSFDYYGWVLRKART</sequence>
<comment type="caution">
    <text evidence="12">The sequence shown here is derived from an EMBL/GenBank/DDBJ whole genome shotgun (WGS) entry which is preliminary data.</text>
</comment>
<dbReference type="EMBL" id="JABCIY010000213">
    <property type="protein sequence ID" value="KAF7188197.1"/>
    <property type="molecule type" value="Genomic_DNA"/>
</dbReference>
<gene>
    <name evidence="12" type="ORF">HII31_10482</name>
</gene>
<dbReference type="AlphaFoldDB" id="A0A8H6RCZ6"/>
<dbReference type="Gene3D" id="3.40.50.150">
    <property type="entry name" value="Vaccinia Virus protein VP39"/>
    <property type="match status" value="1"/>
</dbReference>
<dbReference type="NCBIfam" id="TIGR00728">
    <property type="entry name" value="OPT_sfam"/>
    <property type="match status" value="1"/>
</dbReference>
<keyword evidence="5" id="KW-0571">Peptide transport</keyword>
<dbReference type="PANTHER" id="PTHR22601">
    <property type="entry name" value="ISP4 LIKE PROTEIN"/>
    <property type="match status" value="1"/>
</dbReference>
<evidence type="ECO:0000256" key="9">
    <source>
        <dbReference type="SAM" id="MobiDB-lite"/>
    </source>
</evidence>
<feature type="region of interest" description="Disordered" evidence="9">
    <location>
        <begin position="1"/>
        <end position="38"/>
    </location>
</feature>
<feature type="compositionally biased region" description="Polar residues" evidence="9">
    <location>
        <begin position="24"/>
        <end position="38"/>
    </location>
</feature>
<feature type="transmembrane region" description="Helical" evidence="10">
    <location>
        <begin position="340"/>
        <end position="366"/>
    </location>
</feature>
<dbReference type="Proteomes" id="UP000660729">
    <property type="component" value="Unassembled WGS sequence"/>
</dbReference>
<dbReference type="GO" id="GO:0016020">
    <property type="term" value="C:membrane"/>
    <property type="evidence" value="ECO:0007669"/>
    <property type="project" value="UniProtKB-SubCell"/>
</dbReference>
<feature type="transmembrane region" description="Helical" evidence="10">
    <location>
        <begin position="534"/>
        <end position="552"/>
    </location>
</feature>
<keyword evidence="13" id="KW-1185">Reference proteome</keyword>
<feature type="domain" description="Methyltransferase" evidence="11">
    <location>
        <begin position="852"/>
        <end position="969"/>
    </location>
</feature>
<evidence type="ECO:0000256" key="4">
    <source>
        <dbReference type="ARBA" id="ARBA00022692"/>
    </source>
</evidence>
<feature type="transmembrane region" description="Helical" evidence="10">
    <location>
        <begin position="137"/>
        <end position="158"/>
    </location>
</feature>
<evidence type="ECO:0000256" key="7">
    <source>
        <dbReference type="ARBA" id="ARBA00022989"/>
    </source>
</evidence>
<dbReference type="Pfam" id="PF03169">
    <property type="entry name" value="OPT"/>
    <property type="match status" value="1"/>
</dbReference>
<evidence type="ECO:0000256" key="1">
    <source>
        <dbReference type="ARBA" id="ARBA00004141"/>
    </source>
</evidence>
<dbReference type="CDD" id="cd02440">
    <property type="entry name" value="AdoMet_MTases"/>
    <property type="match status" value="1"/>
</dbReference>